<sequence length="246" mass="27116">MPDLSWNTSLWGDNYGWEEAGEEWSVPWGGSEAQWYGSLFPRLHRLLPASSILEIAPGYGRWTRFLLPNCERYLGIDLNASCVEACRNRFSNASHARFESNDGLSLAAAPDASFDVVFSFDSLVHAEIDVLQAYVAEILRKLKPGGTAFIHHSNYAQSQLVEGQNDHSRAHSVSASAVADLVSVHGGQMVVQEVVTWIDAALLDCLTMFRRPAGQAEVPAPVHLSNPYFADEARLIAHFQAPYSAI</sequence>
<proteinExistence type="predicted"/>
<keyword evidence="5" id="KW-1185">Reference proteome</keyword>
<dbReference type="Pfam" id="PF13649">
    <property type="entry name" value="Methyltransf_25"/>
    <property type="match status" value="1"/>
</dbReference>
<dbReference type="PANTHER" id="PTHR43861">
    <property type="entry name" value="TRANS-ACONITATE 2-METHYLTRANSFERASE-RELATED"/>
    <property type="match status" value="1"/>
</dbReference>
<keyword evidence="1" id="KW-0489">Methyltransferase</keyword>
<dbReference type="EMBL" id="CP015614">
    <property type="protein sequence ID" value="ANF55704.1"/>
    <property type="molecule type" value="Genomic_DNA"/>
</dbReference>
<gene>
    <name evidence="4" type="ORF">DA69_13780</name>
</gene>
<dbReference type="CDD" id="cd02440">
    <property type="entry name" value="AdoMet_MTases"/>
    <property type="match status" value="1"/>
</dbReference>
<reference evidence="4 5" key="1">
    <citation type="journal article" date="2014" name="Genome Announc.">
        <title>Genome Sequence of a Promising Hydrogen-Producing Facultative Anaerobic Bacterium, Brevundimonas naejangsanensis Strain B1.</title>
        <authorList>
            <person name="Su H."/>
            <person name="Zhang T."/>
            <person name="Bao M."/>
            <person name="Jiang Y."/>
            <person name="Wang Y."/>
            <person name="Tan T."/>
        </authorList>
    </citation>
    <scope>NUCLEOTIDE SEQUENCE [LARGE SCALE GENOMIC DNA]</scope>
    <source>
        <strain evidence="4 5">B1</strain>
    </source>
</reference>
<dbReference type="Gene3D" id="3.40.50.150">
    <property type="entry name" value="Vaccinia Virus protein VP39"/>
    <property type="match status" value="1"/>
</dbReference>
<name>A0A172Y915_9CAUL</name>
<evidence type="ECO:0000313" key="4">
    <source>
        <dbReference type="EMBL" id="ANF55704.1"/>
    </source>
</evidence>
<dbReference type="InterPro" id="IPR041698">
    <property type="entry name" value="Methyltransf_25"/>
</dbReference>
<feature type="domain" description="Methyltransferase" evidence="3">
    <location>
        <begin position="52"/>
        <end position="146"/>
    </location>
</feature>
<dbReference type="InterPro" id="IPR029063">
    <property type="entry name" value="SAM-dependent_MTases_sf"/>
</dbReference>
<accession>A0A172Y915</accession>
<dbReference type="OrthoDB" id="9797252at2"/>
<dbReference type="RefSeq" id="WP_025976615.1">
    <property type="nucleotide sequence ID" value="NZ_CP015614.1"/>
</dbReference>
<evidence type="ECO:0000259" key="3">
    <source>
        <dbReference type="Pfam" id="PF13649"/>
    </source>
</evidence>
<protein>
    <recommendedName>
        <fullName evidence="3">Methyltransferase domain-containing protein</fullName>
    </recommendedName>
</protein>
<dbReference type="AlphaFoldDB" id="A0A172Y915"/>
<dbReference type="GO" id="GO:0032259">
    <property type="term" value="P:methylation"/>
    <property type="evidence" value="ECO:0007669"/>
    <property type="project" value="UniProtKB-KW"/>
</dbReference>
<dbReference type="GO" id="GO:0008168">
    <property type="term" value="F:methyltransferase activity"/>
    <property type="evidence" value="ECO:0007669"/>
    <property type="project" value="UniProtKB-KW"/>
</dbReference>
<dbReference type="PANTHER" id="PTHR43861:SF1">
    <property type="entry name" value="TRANS-ACONITATE 2-METHYLTRANSFERASE"/>
    <property type="match status" value="1"/>
</dbReference>
<keyword evidence="2" id="KW-0808">Transferase</keyword>
<evidence type="ECO:0000313" key="5">
    <source>
        <dbReference type="Proteomes" id="UP000077603"/>
    </source>
</evidence>
<dbReference type="STRING" id="588932.DA69_13780"/>
<organism evidence="4 5">
    <name type="scientific">Brevundimonas naejangsanensis</name>
    <dbReference type="NCBI Taxonomy" id="588932"/>
    <lineage>
        <taxon>Bacteria</taxon>
        <taxon>Pseudomonadati</taxon>
        <taxon>Pseudomonadota</taxon>
        <taxon>Alphaproteobacteria</taxon>
        <taxon>Caulobacterales</taxon>
        <taxon>Caulobacteraceae</taxon>
        <taxon>Brevundimonas</taxon>
    </lineage>
</organism>
<dbReference type="Proteomes" id="UP000077603">
    <property type="component" value="Chromosome"/>
</dbReference>
<evidence type="ECO:0000256" key="2">
    <source>
        <dbReference type="ARBA" id="ARBA00022679"/>
    </source>
</evidence>
<dbReference type="SUPFAM" id="SSF53335">
    <property type="entry name" value="S-adenosyl-L-methionine-dependent methyltransferases"/>
    <property type="match status" value="1"/>
</dbReference>
<dbReference type="KEGG" id="bne:DA69_13780"/>
<evidence type="ECO:0000256" key="1">
    <source>
        <dbReference type="ARBA" id="ARBA00022603"/>
    </source>
</evidence>